<dbReference type="Proteomes" id="UP000663846">
    <property type="component" value="Unassembled WGS sequence"/>
</dbReference>
<evidence type="ECO:0000256" key="2">
    <source>
        <dbReference type="ARBA" id="ARBA00004173"/>
    </source>
</evidence>
<dbReference type="PANTHER" id="PTHR11085">
    <property type="entry name" value="NAD-DEPENDENT PROTEIN DEACYLASE SIRTUIN-5, MITOCHONDRIAL-RELATED"/>
    <property type="match status" value="1"/>
</dbReference>
<dbReference type="EMBL" id="CAJMWS010000835">
    <property type="protein sequence ID" value="CAE6465801.1"/>
    <property type="molecule type" value="Genomic_DNA"/>
</dbReference>
<reference evidence="12" key="1">
    <citation type="submission" date="2021-01" db="EMBL/GenBank/DDBJ databases">
        <authorList>
            <person name="Kaushik A."/>
        </authorList>
    </citation>
    <scope>NUCLEOTIDE SEQUENCE</scope>
    <source>
        <strain evidence="12">AG1-1C</strain>
    </source>
</reference>
<evidence type="ECO:0000256" key="10">
    <source>
        <dbReference type="SAM" id="MobiDB-lite"/>
    </source>
</evidence>
<dbReference type="AlphaFoldDB" id="A0A8H3GSI8"/>
<feature type="active site" description="Proton acceptor" evidence="9">
    <location>
        <position position="206"/>
    </location>
</feature>
<name>A0A8H3GSI8_9AGAM</name>
<evidence type="ECO:0000256" key="7">
    <source>
        <dbReference type="ARBA" id="ARBA00023027"/>
    </source>
</evidence>
<feature type="domain" description="Deacetylase sirtuin-type" evidence="11">
    <location>
        <begin position="71"/>
        <end position="345"/>
    </location>
</feature>
<comment type="cofactor">
    <cofactor evidence="1">
        <name>Zn(2+)</name>
        <dbReference type="ChEBI" id="CHEBI:29105"/>
    </cofactor>
</comment>
<feature type="compositionally biased region" description="Polar residues" evidence="10">
    <location>
        <begin position="460"/>
        <end position="473"/>
    </location>
</feature>
<dbReference type="Gene3D" id="3.30.1600.10">
    <property type="entry name" value="SIR2/SIRT2 'Small Domain"/>
    <property type="match status" value="1"/>
</dbReference>
<comment type="similarity">
    <text evidence="3">Belongs to the sirtuin family. Class I subfamily.</text>
</comment>
<dbReference type="InterPro" id="IPR050134">
    <property type="entry name" value="NAD-dep_sirtuin_deacylases"/>
</dbReference>
<evidence type="ECO:0000259" key="11">
    <source>
        <dbReference type="PROSITE" id="PS50305"/>
    </source>
</evidence>
<evidence type="ECO:0000256" key="9">
    <source>
        <dbReference type="PROSITE-ProRule" id="PRU00236"/>
    </source>
</evidence>
<dbReference type="GO" id="GO:0046872">
    <property type="term" value="F:metal ion binding"/>
    <property type="evidence" value="ECO:0007669"/>
    <property type="project" value="UniProtKB-KW"/>
</dbReference>
<keyword evidence="8" id="KW-0496">Mitochondrion</keyword>
<comment type="caution">
    <text evidence="12">The sequence shown here is derived from an EMBL/GenBank/DDBJ whole genome shotgun (WGS) entry which is preliminary data.</text>
</comment>
<accession>A0A8H3GSI8</accession>
<evidence type="ECO:0000256" key="4">
    <source>
        <dbReference type="ARBA" id="ARBA00022679"/>
    </source>
</evidence>
<dbReference type="Gene3D" id="3.40.50.1220">
    <property type="entry name" value="TPP-binding domain"/>
    <property type="match status" value="1"/>
</dbReference>
<dbReference type="Pfam" id="PF02146">
    <property type="entry name" value="SIR2"/>
    <property type="match status" value="1"/>
</dbReference>
<feature type="region of interest" description="Disordered" evidence="10">
    <location>
        <begin position="460"/>
        <end position="481"/>
    </location>
</feature>
<organism evidence="12 13">
    <name type="scientific">Rhizoctonia solani</name>
    <dbReference type="NCBI Taxonomy" id="456999"/>
    <lineage>
        <taxon>Eukaryota</taxon>
        <taxon>Fungi</taxon>
        <taxon>Dikarya</taxon>
        <taxon>Basidiomycota</taxon>
        <taxon>Agaricomycotina</taxon>
        <taxon>Agaricomycetes</taxon>
        <taxon>Cantharellales</taxon>
        <taxon>Ceratobasidiaceae</taxon>
        <taxon>Rhizoctonia</taxon>
    </lineage>
</organism>
<feature type="region of interest" description="Disordered" evidence="10">
    <location>
        <begin position="514"/>
        <end position="540"/>
    </location>
</feature>
<proteinExistence type="inferred from homology"/>
<evidence type="ECO:0000256" key="1">
    <source>
        <dbReference type="ARBA" id="ARBA00001947"/>
    </source>
</evidence>
<protein>
    <recommendedName>
        <fullName evidence="11">Deacetylase sirtuin-type domain-containing protein</fullName>
    </recommendedName>
</protein>
<evidence type="ECO:0000256" key="3">
    <source>
        <dbReference type="ARBA" id="ARBA00006924"/>
    </source>
</evidence>
<keyword evidence="6 9" id="KW-0862">Zinc</keyword>
<evidence type="ECO:0000256" key="8">
    <source>
        <dbReference type="ARBA" id="ARBA00023128"/>
    </source>
</evidence>
<evidence type="ECO:0000313" key="13">
    <source>
        <dbReference type="Proteomes" id="UP000663846"/>
    </source>
</evidence>
<dbReference type="GO" id="GO:0005634">
    <property type="term" value="C:nucleus"/>
    <property type="evidence" value="ECO:0007669"/>
    <property type="project" value="TreeGrafter"/>
</dbReference>
<dbReference type="GO" id="GO:0005739">
    <property type="term" value="C:mitochondrion"/>
    <property type="evidence" value="ECO:0007669"/>
    <property type="project" value="UniProtKB-SubCell"/>
</dbReference>
<keyword evidence="7" id="KW-0520">NAD</keyword>
<feature type="region of interest" description="Disordered" evidence="10">
    <location>
        <begin position="15"/>
        <end position="41"/>
    </location>
</feature>
<dbReference type="InterPro" id="IPR043047">
    <property type="entry name" value="Hri1_N_sf"/>
</dbReference>
<feature type="binding site" evidence="9">
    <location>
        <position position="217"/>
    </location>
    <ligand>
        <name>Zn(2+)</name>
        <dbReference type="ChEBI" id="CHEBI:29105"/>
    </ligand>
</feature>
<dbReference type="InterPro" id="IPR031818">
    <property type="entry name" value="Hri1"/>
</dbReference>
<dbReference type="CDD" id="cd01408">
    <property type="entry name" value="SIRT1"/>
    <property type="match status" value="1"/>
</dbReference>
<dbReference type="InterPro" id="IPR029035">
    <property type="entry name" value="DHS-like_NAD/FAD-binding_dom"/>
</dbReference>
<evidence type="ECO:0000256" key="5">
    <source>
        <dbReference type="ARBA" id="ARBA00022723"/>
    </source>
</evidence>
<dbReference type="GO" id="GO:0017136">
    <property type="term" value="F:histone deacetylase activity, NAD-dependent"/>
    <property type="evidence" value="ECO:0007669"/>
    <property type="project" value="TreeGrafter"/>
</dbReference>
<dbReference type="SUPFAM" id="SSF52467">
    <property type="entry name" value="DHS-like NAD/FAD-binding domain"/>
    <property type="match status" value="1"/>
</dbReference>
<dbReference type="Pfam" id="PF16815">
    <property type="entry name" value="HRI1"/>
    <property type="match status" value="1"/>
</dbReference>
<feature type="region of interest" description="Disordered" evidence="10">
    <location>
        <begin position="356"/>
        <end position="375"/>
    </location>
</feature>
<keyword evidence="4" id="KW-0808">Transferase</keyword>
<feature type="binding site" evidence="9">
    <location>
        <position position="251"/>
    </location>
    <ligand>
        <name>Zn(2+)</name>
        <dbReference type="ChEBI" id="CHEBI:29105"/>
    </ligand>
</feature>
<dbReference type="InterPro" id="IPR026590">
    <property type="entry name" value="Ssirtuin_cat_dom"/>
</dbReference>
<keyword evidence="5 9" id="KW-0479">Metal-binding</keyword>
<gene>
    <name evidence="12" type="ORF">RDB_LOCUS166643</name>
</gene>
<comment type="subcellular location">
    <subcellularLocation>
        <location evidence="2">Mitochondrion</location>
    </subcellularLocation>
</comment>
<dbReference type="InterPro" id="IPR026591">
    <property type="entry name" value="Sirtuin_cat_small_dom_sf"/>
</dbReference>
<dbReference type="Gene3D" id="2.40.128.320">
    <property type="entry name" value="Protein HRI1, N-terminal domain"/>
    <property type="match status" value="1"/>
</dbReference>
<dbReference type="InterPro" id="IPR003000">
    <property type="entry name" value="Sirtuin"/>
</dbReference>
<feature type="binding site" evidence="9">
    <location>
        <position position="246"/>
    </location>
    <ligand>
        <name>Zn(2+)</name>
        <dbReference type="ChEBI" id="CHEBI:29105"/>
    </ligand>
</feature>
<evidence type="ECO:0000313" key="12">
    <source>
        <dbReference type="EMBL" id="CAE6465801.1"/>
    </source>
</evidence>
<evidence type="ECO:0000256" key="6">
    <source>
        <dbReference type="ARBA" id="ARBA00022833"/>
    </source>
</evidence>
<dbReference type="PANTHER" id="PTHR11085:SF6">
    <property type="entry name" value="NAD-DEPENDENT PROTEIN DEACETYLASE SIRTUIN-2"/>
    <property type="match status" value="1"/>
</dbReference>
<sequence>MPQTNLLARLAEILNRQQQRRDPTVDNYDDDDDDTRHTMTEEELEEAKRQFWERIADPHASDGIVLREDPKVLETCDLPGIAKYLKSGTGYGSGKRKVVLMVGAGISTSAGIPDFRSPKTGLYANLARLDLPYPEAVFDIHFFRDNPLPFYTLAHELYPGNFRPTITHSFIKLLSDKRMLHMCFTQNIDTLERLAGVPASQLVEAHGSFAENHCIDCGAEFPRDEMRELVMAKNPNSPGGINIPRCKDPRCGGLVKPDIVFFGESLPERFHDSLHLLPFADLALVIGTSLTVHPFARLPEMVSDRCPRALLNMQIAGHFDRADDVIHLAPCDDAVRELCDLLGWRDDLEKLWAETESLAPGPSASTKPESSKAEDELAELMDKTLNLNAAEKNAEVVAENTAATMESTQPTSNGRKATASIRVSLAWVPEPALVPDEESVLVLTAPTGQYVDVRIKLPSTESSTATSQLSETPINDPANVPPNSTLSWGFAGIASRTPDGKGGRWSRIVDSRTEITDPTGEVDEGQEETLSNGDTKETGTMGGKEYVEVWRSLEVGTSPEVWVSEKKDAGVVVRVGEWAQGVVRNGDQVGAFRARIKDGKWVDVYRTGSAEVFPAIGGSLEGWEVAGVAAEPKF</sequence>
<dbReference type="GO" id="GO:0070403">
    <property type="term" value="F:NAD+ binding"/>
    <property type="evidence" value="ECO:0007669"/>
    <property type="project" value="InterPro"/>
</dbReference>
<dbReference type="PROSITE" id="PS50305">
    <property type="entry name" value="SIRTUIN"/>
    <property type="match status" value="1"/>
</dbReference>
<feature type="binding site" evidence="9">
    <location>
        <position position="214"/>
    </location>
    <ligand>
        <name>Zn(2+)</name>
        <dbReference type="ChEBI" id="CHEBI:29105"/>
    </ligand>
</feature>